<dbReference type="EMBL" id="JBBWRZ010000003">
    <property type="protein sequence ID" value="KAK8239979.1"/>
    <property type="molecule type" value="Genomic_DNA"/>
</dbReference>
<proteinExistence type="predicted"/>
<reference evidence="1 2" key="1">
    <citation type="submission" date="2024-04" db="EMBL/GenBank/DDBJ databases">
        <title>Phyllosticta paracitricarpa is synonymous to the EU quarantine fungus P. citricarpa based on phylogenomic analyses.</title>
        <authorList>
            <consortium name="Lawrence Berkeley National Laboratory"/>
            <person name="Van Ingen-Buijs V.A."/>
            <person name="Van Westerhoven A.C."/>
            <person name="Haridas S."/>
            <person name="Skiadas P."/>
            <person name="Martin F."/>
            <person name="Groenewald J.Z."/>
            <person name="Crous P.W."/>
            <person name="Seidl M.F."/>
        </authorList>
    </citation>
    <scope>NUCLEOTIDE SEQUENCE [LARGE SCALE GENOMIC DNA]</scope>
    <source>
        <strain evidence="1 2">CBS 123374</strain>
    </source>
</reference>
<comment type="caution">
    <text evidence="1">The sequence shown here is derived from an EMBL/GenBank/DDBJ whole genome shotgun (WGS) entry which is preliminary data.</text>
</comment>
<gene>
    <name evidence="1" type="ORF">HDK90DRAFT_508513</name>
</gene>
<protein>
    <submittedName>
        <fullName evidence="1">Uncharacterized protein</fullName>
    </submittedName>
</protein>
<evidence type="ECO:0000313" key="1">
    <source>
        <dbReference type="EMBL" id="KAK8239979.1"/>
    </source>
</evidence>
<organism evidence="1 2">
    <name type="scientific">Phyllosticta capitalensis</name>
    <dbReference type="NCBI Taxonomy" id="121624"/>
    <lineage>
        <taxon>Eukaryota</taxon>
        <taxon>Fungi</taxon>
        <taxon>Dikarya</taxon>
        <taxon>Ascomycota</taxon>
        <taxon>Pezizomycotina</taxon>
        <taxon>Dothideomycetes</taxon>
        <taxon>Dothideomycetes incertae sedis</taxon>
        <taxon>Botryosphaeriales</taxon>
        <taxon>Phyllostictaceae</taxon>
        <taxon>Phyllosticta</taxon>
    </lineage>
</organism>
<evidence type="ECO:0000313" key="2">
    <source>
        <dbReference type="Proteomes" id="UP001492380"/>
    </source>
</evidence>
<dbReference type="Proteomes" id="UP001492380">
    <property type="component" value="Unassembled WGS sequence"/>
</dbReference>
<keyword evidence="2" id="KW-1185">Reference proteome</keyword>
<name>A0ABR1YUV5_9PEZI</name>
<accession>A0ABR1YUV5</accession>
<sequence>MVYWDVLHQDFCGGTRFDHAQKAEHEGFPPYSRRIMLDWVEEQLEMEARIPPGPRRLRREHFNSRPSTSPVWKHCYDRATKLSWYLMRFGV</sequence>